<gene>
    <name evidence="2" type="ORF">UT77_C0004G0013</name>
</gene>
<dbReference type="EMBL" id="LBYB01000004">
    <property type="protein sequence ID" value="KKR42029.1"/>
    <property type="molecule type" value="Genomic_DNA"/>
</dbReference>
<name>A0A0G0QNM6_9BACT</name>
<dbReference type="SMART" id="SM00287">
    <property type="entry name" value="SH3b"/>
    <property type="match status" value="1"/>
</dbReference>
<dbReference type="Pfam" id="PF08308">
    <property type="entry name" value="PEGA"/>
    <property type="match status" value="2"/>
</dbReference>
<dbReference type="PANTHER" id="PTHR36194">
    <property type="entry name" value="S-LAYER-LIKE PROTEIN"/>
    <property type="match status" value="1"/>
</dbReference>
<proteinExistence type="predicted"/>
<comment type="caution">
    <text evidence="2">The sequence shown here is derived from an EMBL/GenBank/DDBJ whole genome shotgun (WGS) entry which is preliminary data.</text>
</comment>
<dbReference type="Proteomes" id="UP000034881">
    <property type="component" value="Unassembled WGS sequence"/>
</dbReference>
<accession>A0A0G0QNM6</accession>
<dbReference type="AlphaFoldDB" id="A0A0G0QNM6"/>
<sequence>MKKALVWILVLVSLAALLLRFSDKWAEIFFGIRKTSGIFVLSLPQEATVYINNKEVGKTPFEDKNLEVGTYTVKIEKSGAWWEGKVNLMPGTVTFINRDLASDSASSAGEILTLEKGKGLTIISNPPEADVEVDGKSWGKTPITVDAGSGDHTILISRANYLNRSIRANLPSDFNLTVSADLGLSEADLTAVTTPVITQTPQVLVKNTPTGFLRVRDKPNLNGKEITQVKPGDKLVLLEEQGSWDRVRLADETEGFVSSAYVEKIKKE</sequence>
<protein>
    <recommendedName>
        <fullName evidence="1">SH3b domain-containing protein</fullName>
    </recommendedName>
</protein>
<feature type="domain" description="SH3b" evidence="1">
    <location>
        <begin position="198"/>
        <end position="266"/>
    </location>
</feature>
<dbReference type="Pfam" id="PF08239">
    <property type="entry name" value="SH3_3"/>
    <property type="match status" value="1"/>
</dbReference>
<evidence type="ECO:0000313" key="3">
    <source>
        <dbReference type="Proteomes" id="UP000034881"/>
    </source>
</evidence>
<dbReference type="PANTHER" id="PTHR36194:SF1">
    <property type="entry name" value="S-LAYER-LIKE PROTEIN"/>
    <property type="match status" value="1"/>
</dbReference>
<dbReference type="InterPro" id="IPR013229">
    <property type="entry name" value="PEGA"/>
</dbReference>
<evidence type="ECO:0000259" key="1">
    <source>
        <dbReference type="PROSITE" id="PS51781"/>
    </source>
</evidence>
<organism evidence="2 3">
    <name type="scientific">Candidatus Daviesbacteria bacterium GW2011_GWC2_40_12</name>
    <dbReference type="NCBI Taxonomy" id="1618431"/>
    <lineage>
        <taxon>Bacteria</taxon>
        <taxon>Candidatus Daviesiibacteriota</taxon>
    </lineage>
</organism>
<dbReference type="InterPro" id="IPR003646">
    <property type="entry name" value="SH3-like_bac-type"/>
</dbReference>
<evidence type="ECO:0000313" key="2">
    <source>
        <dbReference type="EMBL" id="KKR42029.1"/>
    </source>
</evidence>
<dbReference type="PROSITE" id="PS51781">
    <property type="entry name" value="SH3B"/>
    <property type="match status" value="1"/>
</dbReference>
<dbReference type="Gene3D" id="2.30.30.40">
    <property type="entry name" value="SH3 Domains"/>
    <property type="match status" value="1"/>
</dbReference>
<reference evidence="2 3" key="1">
    <citation type="journal article" date="2015" name="Nature">
        <title>rRNA introns, odd ribosomes, and small enigmatic genomes across a large radiation of phyla.</title>
        <authorList>
            <person name="Brown C.T."/>
            <person name="Hug L.A."/>
            <person name="Thomas B.C."/>
            <person name="Sharon I."/>
            <person name="Castelle C.J."/>
            <person name="Singh A."/>
            <person name="Wilkins M.J."/>
            <person name="Williams K.H."/>
            <person name="Banfield J.F."/>
        </authorList>
    </citation>
    <scope>NUCLEOTIDE SEQUENCE [LARGE SCALE GENOMIC DNA]</scope>
</reference>